<name>A0AAW4W1D6_9FIRM</name>
<evidence type="ECO:0000313" key="3">
    <source>
        <dbReference type="Proteomes" id="UP001298753"/>
    </source>
</evidence>
<keyword evidence="1" id="KW-0175">Coiled coil</keyword>
<dbReference type="AlphaFoldDB" id="A0AAW4W1D6"/>
<reference evidence="2 3" key="1">
    <citation type="submission" date="2021-10" db="EMBL/GenBank/DDBJ databases">
        <title>Anaerobic single-cell dispensing facilitates the cultivation of human gut bacteria.</title>
        <authorList>
            <person name="Afrizal A."/>
        </authorList>
    </citation>
    <scope>NUCLEOTIDE SEQUENCE [LARGE SCALE GENOMIC DNA]</scope>
    <source>
        <strain evidence="2 3">CLA-AA-H270</strain>
    </source>
</reference>
<proteinExistence type="predicted"/>
<dbReference type="Proteomes" id="UP001298753">
    <property type="component" value="Unassembled WGS sequence"/>
</dbReference>
<dbReference type="RefSeq" id="WP_117752359.1">
    <property type="nucleotide sequence ID" value="NZ_DBFBDK010000085.1"/>
</dbReference>
<sequence length="81" mass="8982">MSAEIIIAGLSLLGTLAGTAGGIIVSGKLVNYRIEQLEKKVEKHNNLITRTFRLEQAVALLDERVRVANHRISDLEKEEVE</sequence>
<keyword evidence="3" id="KW-1185">Reference proteome</keyword>
<accession>A0AAW4W1D6</accession>
<evidence type="ECO:0000313" key="2">
    <source>
        <dbReference type="EMBL" id="MCC2177193.1"/>
    </source>
</evidence>
<feature type="coiled-coil region" evidence="1">
    <location>
        <begin position="34"/>
        <end position="78"/>
    </location>
</feature>
<protein>
    <submittedName>
        <fullName evidence="2">Uncharacterized protein</fullName>
    </submittedName>
</protein>
<comment type="caution">
    <text evidence="2">The sequence shown here is derived from an EMBL/GenBank/DDBJ whole genome shotgun (WGS) entry which is preliminary data.</text>
</comment>
<organism evidence="2 3">
    <name type="scientific">Agathobaculum butyriciproducens</name>
    <dbReference type="NCBI Taxonomy" id="1628085"/>
    <lineage>
        <taxon>Bacteria</taxon>
        <taxon>Bacillati</taxon>
        <taxon>Bacillota</taxon>
        <taxon>Clostridia</taxon>
        <taxon>Eubacteriales</taxon>
        <taxon>Butyricicoccaceae</taxon>
        <taxon>Agathobaculum</taxon>
    </lineage>
</organism>
<dbReference type="EMBL" id="JAJEPX010000025">
    <property type="protein sequence ID" value="MCC2177193.1"/>
    <property type="molecule type" value="Genomic_DNA"/>
</dbReference>
<evidence type="ECO:0000256" key="1">
    <source>
        <dbReference type="SAM" id="Coils"/>
    </source>
</evidence>
<gene>
    <name evidence="2" type="ORF">LKD22_08660</name>
</gene>
<dbReference type="GeneID" id="98659337"/>